<feature type="compositionally biased region" description="Low complexity" evidence="1">
    <location>
        <begin position="375"/>
        <end position="392"/>
    </location>
</feature>
<dbReference type="Proteomes" id="UP000095751">
    <property type="component" value="Unassembled WGS sequence"/>
</dbReference>
<evidence type="ECO:0000313" key="3">
    <source>
        <dbReference type="Proteomes" id="UP000095751"/>
    </source>
</evidence>
<feature type="region of interest" description="Disordered" evidence="1">
    <location>
        <begin position="1"/>
        <end position="73"/>
    </location>
</feature>
<feature type="compositionally biased region" description="Polar residues" evidence="1">
    <location>
        <begin position="1"/>
        <end position="29"/>
    </location>
</feature>
<keyword evidence="3" id="KW-1185">Reference proteome</keyword>
<protein>
    <submittedName>
        <fullName evidence="2">Uncharacterized protein</fullName>
    </submittedName>
</protein>
<accession>A0A1E7FUE8</accession>
<gene>
    <name evidence="2" type="ORF">FRACYDRAFT_231924</name>
</gene>
<proteinExistence type="predicted"/>
<dbReference type="EMBL" id="KV784353">
    <property type="protein sequence ID" value="OEU21778.1"/>
    <property type="molecule type" value="Genomic_DNA"/>
</dbReference>
<dbReference type="AlphaFoldDB" id="A0A1E7FUE8"/>
<sequence>MTEQQEQRPASSSATGTGRAPPSQSSNTTGNNNGGGNGASKAEKKKAARDRKKARDKQKKNVSGNQPRNKFKGRITDAAHLMHGHVITPGGNMADQCRILKRQIKLHSSSKGYYKLSSSISTNTTLQQTDFLTAAPEPSLYSTMTTAPGGVITYTVTDPMLKEQLILIWGKNIASDITAWNKYEEFSKGLFETTMGQLDDKVLATCRQDTVRWLPIESGNDLIALLQLVEMICTHNKAGRKVYVPYENIGIIERCVSISQSVGTTTTEFAAQVNVMYTSVIQQCGRSAFGENFLIDILDRYSTNITAYNLLLVDDVNKIKYDAEARDLIVAVLILKGSNNTRARDCIKEQYLLGTRDDDVYPNTETKVITLLDSLNRSNNNSNNNNNNNNDNNETDAVVAAHGADYQYCTDDDDVDDKSVLSSKSVDSADEADVLANVKEEYAPPGPPPPATDTEAKKANDDFQATILANAVAEYDNDLQDIEDGFINRIDNQQDVEDAFEQDEPNTIAAAHLVINDSPDDGEEVDDDVSEQHVCLAHVAYLETDRNTVPGVEVPEFILGANKIADSLDLLIENIGTNGDLGYVMEGFGESEMYPCELAEEFEMMLYHTAHMVMHKKSSKVTVFRYDPESPDLTCHNYGPYIMGVPESILDYADALRYKFKMAGILDIPQLLDEYITMDNDINNMKQLKIRFNDCGFKGINTSTVTIIREEIMKSLANKKFNGLRYRQMILEIGPDFRMTFWDDEDKFVKERNLDLIEPAGVRALHHVVYTVAVTQGRHKPNRWINKVVQKLINSNINSIYDIETCMDDHSLNNRIEQHGMPRLHDVTIYGITRALGDRRKEWRKAAHALRTVVPPDFRKGRR</sequence>
<reference evidence="2 3" key="1">
    <citation type="submission" date="2016-09" db="EMBL/GenBank/DDBJ databases">
        <title>Extensive genetic diversity and differential bi-allelic expression allows diatom success in the polar Southern Ocean.</title>
        <authorList>
            <consortium name="DOE Joint Genome Institute"/>
            <person name="Mock T."/>
            <person name="Otillar R.P."/>
            <person name="Strauss J."/>
            <person name="Dupont C."/>
            <person name="Frickenhaus S."/>
            <person name="Maumus F."/>
            <person name="Mcmullan M."/>
            <person name="Sanges R."/>
            <person name="Schmutz J."/>
            <person name="Toseland A."/>
            <person name="Valas R."/>
            <person name="Veluchamy A."/>
            <person name="Ward B.J."/>
            <person name="Allen A."/>
            <person name="Barry K."/>
            <person name="Falciatore A."/>
            <person name="Ferrante M."/>
            <person name="Fortunato A.E."/>
            <person name="Gloeckner G."/>
            <person name="Gruber A."/>
            <person name="Hipkin R."/>
            <person name="Janech M."/>
            <person name="Kroth P."/>
            <person name="Leese F."/>
            <person name="Lindquist E."/>
            <person name="Lyon B.R."/>
            <person name="Martin J."/>
            <person name="Mayer C."/>
            <person name="Parker M."/>
            <person name="Quesneville H."/>
            <person name="Raymond J."/>
            <person name="Uhlig C."/>
            <person name="Valentin K.U."/>
            <person name="Worden A.Z."/>
            <person name="Armbrust E.V."/>
            <person name="Bowler C."/>
            <person name="Green B."/>
            <person name="Moulton V."/>
            <person name="Van Oosterhout C."/>
            <person name="Grigoriev I."/>
        </authorList>
    </citation>
    <scope>NUCLEOTIDE SEQUENCE [LARGE SCALE GENOMIC DNA]</scope>
    <source>
        <strain evidence="2 3">CCMP1102</strain>
    </source>
</reference>
<feature type="region of interest" description="Disordered" evidence="1">
    <location>
        <begin position="375"/>
        <end position="394"/>
    </location>
</feature>
<name>A0A1E7FUE8_9STRA</name>
<evidence type="ECO:0000256" key="1">
    <source>
        <dbReference type="SAM" id="MobiDB-lite"/>
    </source>
</evidence>
<evidence type="ECO:0000313" key="2">
    <source>
        <dbReference type="EMBL" id="OEU21778.1"/>
    </source>
</evidence>
<dbReference type="InParanoid" id="A0A1E7FUE8"/>
<feature type="region of interest" description="Disordered" evidence="1">
    <location>
        <begin position="411"/>
        <end position="431"/>
    </location>
</feature>
<feature type="compositionally biased region" description="Basic residues" evidence="1">
    <location>
        <begin position="43"/>
        <end position="60"/>
    </location>
</feature>
<dbReference type="KEGG" id="fcy:FRACYDRAFT_231924"/>
<organism evidence="2 3">
    <name type="scientific">Fragilariopsis cylindrus CCMP1102</name>
    <dbReference type="NCBI Taxonomy" id="635003"/>
    <lineage>
        <taxon>Eukaryota</taxon>
        <taxon>Sar</taxon>
        <taxon>Stramenopiles</taxon>
        <taxon>Ochrophyta</taxon>
        <taxon>Bacillariophyta</taxon>
        <taxon>Bacillariophyceae</taxon>
        <taxon>Bacillariophycidae</taxon>
        <taxon>Bacillariales</taxon>
        <taxon>Bacillariaceae</taxon>
        <taxon>Fragilariopsis</taxon>
    </lineage>
</organism>